<dbReference type="AlphaFoldDB" id="A0A183GRJ1"/>
<accession>A0A3P8HWF5</accession>
<gene>
    <name evidence="2" type="ORF">HPBE_LOCUS25310</name>
</gene>
<feature type="region of interest" description="Disordered" evidence="1">
    <location>
        <begin position="1"/>
        <end position="20"/>
    </location>
</feature>
<dbReference type="WBParaSite" id="HPBE_0002531101-mRNA-1">
    <property type="protein sequence ID" value="HPBE_0002531101-mRNA-1"/>
    <property type="gene ID" value="HPBE_0002531101"/>
</dbReference>
<proteinExistence type="predicted"/>
<dbReference type="OrthoDB" id="5907235at2759"/>
<dbReference type="Proteomes" id="UP000050761">
    <property type="component" value="Unassembled WGS sequence"/>
</dbReference>
<evidence type="ECO:0000313" key="3">
    <source>
        <dbReference type="Proteomes" id="UP000050761"/>
    </source>
</evidence>
<name>A0A183GRJ1_HELPZ</name>
<evidence type="ECO:0000313" key="2">
    <source>
        <dbReference type="EMBL" id="VDP50429.1"/>
    </source>
</evidence>
<evidence type="ECO:0000256" key="1">
    <source>
        <dbReference type="SAM" id="MobiDB-lite"/>
    </source>
</evidence>
<dbReference type="EMBL" id="UZAH01037702">
    <property type="protein sequence ID" value="VDP50429.1"/>
    <property type="molecule type" value="Genomic_DNA"/>
</dbReference>
<reference evidence="4" key="2">
    <citation type="submission" date="2019-09" db="UniProtKB">
        <authorList>
            <consortium name="WormBaseParasite"/>
        </authorList>
    </citation>
    <scope>IDENTIFICATION</scope>
</reference>
<keyword evidence="3" id="KW-1185">Reference proteome</keyword>
<sequence>MVCKNAGINGDRTNDVAPDEEEHYPYATTAAGGALLRDPDDSPFSHQVHRTACLWDLKVQANLTDGVVVSAKDMAVPSKTSFAQLLGFGATPNLCRMASLRTRLKRVTPAVHRSIFVSIILRRFSISFVTGQHSAPYFATGRTLSY</sequence>
<protein>
    <submittedName>
        <fullName evidence="2 4">Uncharacterized protein</fullName>
    </submittedName>
</protein>
<reference evidence="2 3" key="1">
    <citation type="submission" date="2018-11" db="EMBL/GenBank/DDBJ databases">
        <authorList>
            <consortium name="Pathogen Informatics"/>
        </authorList>
    </citation>
    <scope>NUCLEOTIDE SEQUENCE [LARGE SCALE GENOMIC DNA]</scope>
</reference>
<evidence type="ECO:0000313" key="4">
    <source>
        <dbReference type="WBParaSite" id="HPBE_0002531101-mRNA-1"/>
    </source>
</evidence>
<organism evidence="3 4">
    <name type="scientific">Heligmosomoides polygyrus</name>
    <name type="common">Parasitic roundworm</name>
    <dbReference type="NCBI Taxonomy" id="6339"/>
    <lineage>
        <taxon>Eukaryota</taxon>
        <taxon>Metazoa</taxon>
        <taxon>Ecdysozoa</taxon>
        <taxon>Nematoda</taxon>
        <taxon>Chromadorea</taxon>
        <taxon>Rhabditida</taxon>
        <taxon>Rhabditina</taxon>
        <taxon>Rhabditomorpha</taxon>
        <taxon>Strongyloidea</taxon>
        <taxon>Heligmosomidae</taxon>
        <taxon>Heligmosomoides</taxon>
    </lineage>
</organism>
<accession>A0A183GRJ1</accession>